<evidence type="ECO:0000256" key="4">
    <source>
        <dbReference type="ARBA" id="ARBA00022980"/>
    </source>
</evidence>
<dbReference type="InterPro" id="IPR023575">
    <property type="entry name" value="Ribosomal_uS19_SF"/>
</dbReference>
<dbReference type="FunFam" id="3.30.860.10:FF:000001">
    <property type="entry name" value="30S ribosomal protein S19"/>
    <property type="match status" value="1"/>
</dbReference>
<dbReference type="GO" id="GO:0005737">
    <property type="term" value="C:cytoplasm"/>
    <property type="evidence" value="ECO:0007669"/>
    <property type="project" value="UniProtKB-ARBA"/>
</dbReference>
<evidence type="ECO:0000313" key="9">
    <source>
        <dbReference type="EMBL" id="TMQ71532.1"/>
    </source>
</evidence>
<keyword evidence="5 7" id="KW-0687">Ribonucleoprotein</keyword>
<gene>
    <name evidence="7 9" type="primary">rpsS</name>
    <name evidence="9" type="ORF">E6K81_09830</name>
</gene>
<dbReference type="PROSITE" id="PS00323">
    <property type="entry name" value="RIBOSOMAL_S19"/>
    <property type="match status" value="1"/>
</dbReference>
<dbReference type="GO" id="GO:0019843">
    <property type="term" value="F:rRNA binding"/>
    <property type="evidence" value="ECO:0007669"/>
    <property type="project" value="UniProtKB-UniRule"/>
</dbReference>
<dbReference type="InterPro" id="IPR002222">
    <property type="entry name" value="Ribosomal_uS19"/>
</dbReference>
<keyword evidence="3 7" id="KW-0694">RNA-binding</keyword>
<organism evidence="9 10">
    <name type="scientific">Eiseniibacteriota bacterium</name>
    <dbReference type="NCBI Taxonomy" id="2212470"/>
    <lineage>
        <taxon>Bacteria</taxon>
        <taxon>Candidatus Eiseniibacteriota</taxon>
    </lineage>
</organism>
<dbReference type="PRINTS" id="PR00975">
    <property type="entry name" value="RIBOSOMALS19"/>
</dbReference>
<dbReference type="Gene3D" id="3.30.860.10">
    <property type="entry name" value="30s Ribosomal Protein S19, Chain A"/>
    <property type="match status" value="1"/>
</dbReference>
<dbReference type="SUPFAM" id="SSF54570">
    <property type="entry name" value="Ribosomal protein S19"/>
    <property type="match status" value="1"/>
</dbReference>
<name>A0A538U6K3_UNCEI</name>
<evidence type="ECO:0000313" key="10">
    <source>
        <dbReference type="Proteomes" id="UP000319771"/>
    </source>
</evidence>
<dbReference type="Proteomes" id="UP000319771">
    <property type="component" value="Unassembled WGS sequence"/>
</dbReference>
<evidence type="ECO:0000256" key="6">
    <source>
        <dbReference type="ARBA" id="ARBA00035163"/>
    </source>
</evidence>
<keyword evidence="4 7" id="KW-0689">Ribosomal protein</keyword>
<comment type="caution">
    <text evidence="9">The sequence shown here is derived from an EMBL/GenBank/DDBJ whole genome shotgun (WGS) entry which is preliminary data.</text>
</comment>
<dbReference type="Pfam" id="PF00203">
    <property type="entry name" value="Ribosomal_S19"/>
    <property type="match status" value="1"/>
</dbReference>
<keyword evidence="2 7" id="KW-0699">rRNA-binding</keyword>
<dbReference type="PIRSF" id="PIRSF002144">
    <property type="entry name" value="Ribosomal_S19"/>
    <property type="match status" value="1"/>
</dbReference>
<dbReference type="EMBL" id="VBPB01000158">
    <property type="protein sequence ID" value="TMQ71532.1"/>
    <property type="molecule type" value="Genomic_DNA"/>
</dbReference>
<sequence length="98" mass="10934">MARSIKKGPYVVDSLVGKIETLNRSGEKRVLKTWARRCTILPEFVGHTLAVHNGNKFLPIYITENMVGHKLGEFVPTRVFRGHGQRVAEKTPVPGKPA</sequence>
<dbReference type="GO" id="GO:0015935">
    <property type="term" value="C:small ribosomal subunit"/>
    <property type="evidence" value="ECO:0007669"/>
    <property type="project" value="InterPro"/>
</dbReference>
<dbReference type="InterPro" id="IPR005732">
    <property type="entry name" value="Ribosomal_uS19_bac-type"/>
</dbReference>
<accession>A0A538U6K3</accession>
<reference evidence="9 10" key="1">
    <citation type="journal article" date="2019" name="Nat. Microbiol.">
        <title>Mediterranean grassland soil C-N compound turnover is dependent on rainfall and depth, and is mediated by genomically divergent microorganisms.</title>
        <authorList>
            <person name="Diamond S."/>
            <person name="Andeer P.F."/>
            <person name="Li Z."/>
            <person name="Crits-Christoph A."/>
            <person name="Burstein D."/>
            <person name="Anantharaman K."/>
            <person name="Lane K.R."/>
            <person name="Thomas B.C."/>
            <person name="Pan C."/>
            <person name="Northen T.R."/>
            <person name="Banfield J.F."/>
        </authorList>
    </citation>
    <scope>NUCLEOTIDE SEQUENCE [LARGE SCALE GENOMIC DNA]</scope>
    <source>
        <strain evidence="9">WS_11</strain>
    </source>
</reference>
<dbReference type="GO" id="GO:0006412">
    <property type="term" value="P:translation"/>
    <property type="evidence" value="ECO:0007669"/>
    <property type="project" value="UniProtKB-UniRule"/>
</dbReference>
<comment type="similarity">
    <text evidence="1 7 8">Belongs to the universal ribosomal protein uS19 family.</text>
</comment>
<evidence type="ECO:0000256" key="2">
    <source>
        <dbReference type="ARBA" id="ARBA00022730"/>
    </source>
</evidence>
<dbReference type="AlphaFoldDB" id="A0A538U6K3"/>
<dbReference type="GO" id="GO:0000028">
    <property type="term" value="P:ribosomal small subunit assembly"/>
    <property type="evidence" value="ECO:0007669"/>
    <property type="project" value="TreeGrafter"/>
</dbReference>
<protein>
    <recommendedName>
        <fullName evidence="6 7">Small ribosomal subunit protein uS19</fullName>
    </recommendedName>
</protein>
<dbReference type="PANTHER" id="PTHR11880:SF8">
    <property type="entry name" value="SMALL RIBOSOMAL SUBUNIT PROTEIN US19M"/>
    <property type="match status" value="1"/>
</dbReference>
<dbReference type="InterPro" id="IPR020934">
    <property type="entry name" value="Ribosomal_uS19_CS"/>
</dbReference>
<proteinExistence type="inferred from homology"/>
<evidence type="ECO:0000256" key="7">
    <source>
        <dbReference type="HAMAP-Rule" id="MF_00531"/>
    </source>
</evidence>
<evidence type="ECO:0000256" key="1">
    <source>
        <dbReference type="ARBA" id="ARBA00007345"/>
    </source>
</evidence>
<comment type="function">
    <text evidence="7">Protein S19 forms a complex with S13 that binds strongly to the 16S ribosomal RNA.</text>
</comment>
<evidence type="ECO:0000256" key="3">
    <source>
        <dbReference type="ARBA" id="ARBA00022884"/>
    </source>
</evidence>
<evidence type="ECO:0000256" key="5">
    <source>
        <dbReference type="ARBA" id="ARBA00023274"/>
    </source>
</evidence>
<dbReference type="PANTHER" id="PTHR11880">
    <property type="entry name" value="RIBOSOMAL PROTEIN S19P FAMILY MEMBER"/>
    <property type="match status" value="1"/>
</dbReference>
<dbReference type="GO" id="GO:0003735">
    <property type="term" value="F:structural constituent of ribosome"/>
    <property type="evidence" value="ECO:0007669"/>
    <property type="project" value="InterPro"/>
</dbReference>
<evidence type="ECO:0000256" key="8">
    <source>
        <dbReference type="RuleBase" id="RU003485"/>
    </source>
</evidence>
<dbReference type="NCBIfam" id="TIGR01050">
    <property type="entry name" value="rpsS_bact"/>
    <property type="match status" value="1"/>
</dbReference>
<dbReference type="HAMAP" id="MF_00531">
    <property type="entry name" value="Ribosomal_uS19"/>
    <property type="match status" value="1"/>
</dbReference>